<keyword evidence="1" id="KW-0472">Membrane</keyword>
<accession>A0A8J2MSM6</accession>
<feature type="transmembrane region" description="Helical" evidence="1">
    <location>
        <begin position="54"/>
        <end position="74"/>
    </location>
</feature>
<keyword evidence="3" id="KW-1185">Reference proteome</keyword>
<keyword evidence="1" id="KW-0812">Transmembrane</keyword>
<dbReference type="EMBL" id="CAJNRD030001123">
    <property type="protein sequence ID" value="CAG5104304.1"/>
    <property type="molecule type" value="Genomic_DNA"/>
</dbReference>
<evidence type="ECO:0000313" key="2">
    <source>
        <dbReference type="EMBL" id="CAG5104304.1"/>
    </source>
</evidence>
<dbReference type="OrthoDB" id="10606530at2759"/>
<name>A0A8J2MSM6_COTCN</name>
<evidence type="ECO:0000256" key="1">
    <source>
        <dbReference type="SAM" id="Phobius"/>
    </source>
</evidence>
<proteinExistence type="predicted"/>
<evidence type="ECO:0000313" key="3">
    <source>
        <dbReference type="Proteomes" id="UP000786811"/>
    </source>
</evidence>
<dbReference type="Proteomes" id="UP000786811">
    <property type="component" value="Unassembled WGS sequence"/>
</dbReference>
<organism evidence="2 3">
    <name type="scientific">Cotesia congregata</name>
    <name type="common">Parasitoid wasp</name>
    <name type="synonym">Apanteles congregatus</name>
    <dbReference type="NCBI Taxonomy" id="51543"/>
    <lineage>
        <taxon>Eukaryota</taxon>
        <taxon>Metazoa</taxon>
        <taxon>Ecdysozoa</taxon>
        <taxon>Arthropoda</taxon>
        <taxon>Hexapoda</taxon>
        <taxon>Insecta</taxon>
        <taxon>Pterygota</taxon>
        <taxon>Neoptera</taxon>
        <taxon>Endopterygota</taxon>
        <taxon>Hymenoptera</taxon>
        <taxon>Apocrita</taxon>
        <taxon>Ichneumonoidea</taxon>
        <taxon>Braconidae</taxon>
        <taxon>Microgastrinae</taxon>
        <taxon>Cotesia</taxon>
    </lineage>
</organism>
<dbReference type="AlphaFoldDB" id="A0A8J2MSM6"/>
<protein>
    <recommendedName>
        <fullName evidence="4">Transmembrane protein</fullName>
    </recommendedName>
</protein>
<sequence length="138" mass="16241">MTRLRMSLSFNHISDSFASNIQKSFDVKVIRSENQLEQSTLIDFEEVGIPRADVISPLLFVLIVFSWWWVILVVSRPLDDFFQNCRVDVRQRYHLIIILIHTQILQHGFDGYGAFCYFNINVENFVIISLKFDVCHLE</sequence>
<reference evidence="2" key="1">
    <citation type="submission" date="2021-04" db="EMBL/GenBank/DDBJ databases">
        <authorList>
            <person name="Chebbi M.A.C M."/>
        </authorList>
    </citation>
    <scope>NUCLEOTIDE SEQUENCE</scope>
</reference>
<evidence type="ECO:0008006" key="4">
    <source>
        <dbReference type="Google" id="ProtNLM"/>
    </source>
</evidence>
<keyword evidence="1" id="KW-1133">Transmembrane helix</keyword>
<comment type="caution">
    <text evidence="2">The sequence shown here is derived from an EMBL/GenBank/DDBJ whole genome shotgun (WGS) entry which is preliminary data.</text>
</comment>
<gene>
    <name evidence="2" type="ORF">HICCMSTLAB_LOCUS11935</name>
</gene>